<feature type="transmembrane region" description="Helical" evidence="8">
    <location>
        <begin position="215"/>
        <end position="243"/>
    </location>
</feature>
<dbReference type="OrthoDB" id="9759913at2"/>
<dbReference type="GO" id="GO:0020037">
    <property type="term" value="F:heme binding"/>
    <property type="evidence" value="ECO:0007669"/>
    <property type="project" value="InterPro"/>
</dbReference>
<dbReference type="AlphaFoldDB" id="A0A518CXX6"/>
<evidence type="ECO:0000256" key="6">
    <source>
        <dbReference type="RuleBase" id="RU000370"/>
    </source>
</evidence>
<keyword evidence="10" id="KW-0560">Oxidoreductase</keyword>
<protein>
    <submittedName>
        <fullName evidence="10">Cytochrome c oxidase polypeptide I+III</fullName>
        <ecNumber evidence="10">1.9.3.1</ecNumber>
    </submittedName>
</protein>
<dbReference type="EC" id="1.9.3.1" evidence="10"/>
<evidence type="ECO:0000313" key="10">
    <source>
        <dbReference type="EMBL" id="QDU84065.1"/>
    </source>
</evidence>
<feature type="transmembrane region" description="Helical" evidence="8">
    <location>
        <begin position="135"/>
        <end position="154"/>
    </location>
</feature>
<dbReference type="GO" id="GO:0016491">
    <property type="term" value="F:oxidoreductase activity"/>
    <property type="evidence" value="ECO:0007669"/>
    <property type="project" value="UniProtKB-KW"/>
</dbReference>
<dbReference type="RefSeq" id="WP_145184898.1">
    <property type="nucleotide sequence ID" value="NZ_CP036290.1"/>
</dbReference>
<dbReference type="Proteomes" id="UP000319342">
    <property type="component" value="Chromosome"/>
</dbReference>
<feature type="transmembrane region" description="Helical" evidence="8">
    <location>
        <begin position="263"/>
        <end position="286"/>
    </location>
</feature>
<keyword evidence="6" id="KW-0408">Iron</keyword>
<comment type="subcellular location">
    <subcellularLocation>
        <location evidence="1">Membrane</location>
        <topology evidence="1">Multi-pass membrane protein</topology>
    </subcellularLocation>
</comment>
<dbReference type="InterPro" id="IPR023615">
    <property type="entry name" value="Cyt_c_Oxase_su1_BS"/>
</dbReference>
<organism evidence="10 11">
    <name type="scientific">Rohdeia mirabilis</name>
    <dbReference type="NCBI Taxonomy" id="2528008"/>
    <lineage>
        <taxon>Bacteria</taxon>
        <taxon>Pseudomonadati</taxon>
        <taxon>Planctomycetota</taxon>
        <taxon>Planctomycetia</taxon>
        <taxon>Planctomycetia incertae sedis</taxon>
        <taxon>Rohdeia</taxon>
    </lineage>
</organism>
<feature type="domain" description="Cytochrome oxidase subunit I profile" evidence="9">
    <location>
        <begin position="36"/>
        <end position="544"/>
    </location>
</feature>
<dbReference type="InterPro" id="IPR023616">
    <property type="entry name" value="Cyt_c_oxase-like_su1_dom"/>
</dbReference>
<feature type="transmembrane region" description="Helical" evidence="8">
    <location>
        <begin position="481"/>
        <end position="504"/>
    </location>
</feature>
<evidence type="ECO:0000259" key="9">
    <source>
        <dbReference type="PROSITE" id="PS50855"/>
    </source>
</evidence>
<dbReference type="Gene3D" id="1.20.210.10">
    <property type="entry name" value="Cytochrome c oxidase-like, subunit I domain"/>
    <property type="match status" value="1"/>
</dbReference>
<dbReference type="GO" id="GO:0015990">
    <property type="term" value="P:electron transport coupled proton transport"/>
    <property type="evidence" value="ECO:0007669"/>
    <property type="project" value="TreeGrafter"/>
</dbReference>
<feature type="transmembrane region" description="Helical" evidence="8">
    <location>
        <begin position="331"/>
        <end position="349"/>
    </location>
</feature>
<keyword evidence="6" id="KW-0813">Transport</keyword>
<evidence type="ECO:0000256" key="5">
    <source>
        <dbReference type="ARBA" id="ARBA00023136"/>
    </source>
</evidence>
<dbReference type="GO" id="GO:0016020">
    <property type="term" value="C:membrane"/>
    <property type="evidence" value="ECO:0007669"/>
    <property type="project" value="UniProtKB-SubCell"/>
</dbReference>
<keyword evidence="6" id="KW-0349">Heme</keyword>
<gene>
    <name evidence="10" type="primary">caaA</name>
    <name evidence="10" type="ORF">Pla163_11670</name>
</gene>
<feature type="transmembrane region" description="Helical" evidence="8">
    <location>
        <begin position="440"/>
        <end position="461"/>
    </location>
</feature>
<dbReference type="PROSITE" id="PS50855">
    <property type="entry name" value="COX1"/>
    <property type="match status" value="1"/>
</dbReference>
<dbReference type="InterPro" id="IPR000883">
    <property type="entry name" value="Cyt_C_Oxase_1"/>
</dbReference>
<dbReference type="SUPFAM" id="SSF81442">
    <property type="entry name" value="Cytochrome c oxidase subunit I-like"/>
    <property type="match status" value="1"/>
</dbReference>
<dbReference type="PRINTS" id="PR01165">
    <property type="entry name" value="CYCOXIDASEI"/>
</dbReference>
<accession>A0A518CXX6</accession>
<dbReference type="GO" id="GO:0009060">
    <property type="term" value="P:aerobic respiration"/>
    <property type="evidence" value="ECO:0007669"/>
    <property type="project" value="InterPro"/>
</dbReference>
<evidence type="ECO:0000256" key="2">
    <source>
        <dbReference type="ARBA" id="ARBA00022660"/>
    </source>
</evidence>
<feature type="transmembrane region" description="Helical" evidence="8">
    <location>
        <begin position="298"/>
        <end position="319"/>
    </location>
</feature>
<dbReference type="GO" id="GO:0004129">
    <property type="term" value="F:cytochrome-c oxidase activity"/>
    <property type="evidence" value="ECO:0007669"/>
    <property type="project" value="InterPro"/>
</dbReference>
<keyword evidence="5 8" id="KW-0472">Membrane</keyword>
<feature type="compositionally biased region" description="Low complexity" evidence="7">
    <location>
        <begin position="1"/>
        <end position="19"/>
    </location>
</feature>
<dbReference type="PANTHER" id="PTHR10422:SF18">
    <property type="entry name" value="CYTOCHROME C OXIDASE SUBUNIT 1"/>
    <property type="match status" value="1"/>
</dbReference>
<comment type="similarity">
    <text evidence="6">Belongs to the heme-copper respiratory oxidase family.</text>
</comment>
<feature type="transmembrane region" description="Helical" evidence="8">
    <location>
        <begin position="99"/>
        <end position="123"/>
    </location>
</feature>
<feature type="transmembrane region" description="Helical" evidence="8">
    <location>
        <begin position="402"/>
        <end position="428"/>
    </location>
</feature>
<evidence type="ECO:0000256" key="8">
    <source>
        <dbReference type="SAM" id="Phobius"/>
    </source>
</evidence>
<sequence>MSSTTQTTGTATTAVAPQQSSPSENYLNCSKGFLSWFFTLDHKRIGIMYLCAIFVSFALGGFFALALRTELFFPGMDFPAIGSRSPEAVYNQMFTLHGAIMVFLVIIPSIPAALGNFVLPIMLGQVDVAFPRLNLFSFHLYVIGAIFFVATLLGGGLDTGWTFYTPYSTSTDTMVITAVMGAFILGFSSIFTGINFMVTIHKMRPPGMGFFNMPLFLWGMYATAVIQVLATPVLGITLLMLAIERSVGLGIFDPALGGDPVLFQHFFWFYSHPAVYIMILPGMAVISEIISVFSRKHIFGYKFIAISSIAIALFGFFVWGHHMFTSGQSTAMSTIFSAITFSVAVPSAIKMFNWMTTMYKGEIVLKAPMVWALGFMWLFGIGGLTGLFLGTMNTDVYYHDTYFVVAHFHYVMVGGTLWAFFGGIYYWWPKITGKMYDEKPAIIGSLVALLGFNVLFFPQFFLGNMGMPRRYADYLPEFTLWHQVSTIGAYILLVGLVIVAWNLLKSLTSGRKAPANPWGGNTLEWHTSSPPPHYNFENSIPTADDPYDLDRWAWDPETQSYVHVPLTEADLAARAAHPAH</sequence>
<keyword evidence="4 8" id="KW-1133">Transmembrane helix</keyword>
<dbReference type="InterPro" id="IPR036927">
    <property type="entry name" value="Cyt_c_oxase-like_su1_sf"/>
</dbReference>
<feature type="transmembrane region" description="Helical" evidence="8">
    <location>
        <begin position="370"/>
        <end position="390"/>
    </location>
</feature>
<name>A0A518CXX6_9BACT</name>
<dbReference type="PANTHER" id="PTHR10422">
    <property type="entry name" value="CYTOCHROME C OXIDASE SUBUNIT 1"/>
    <property type="match status" value="1"/>
</dbReference>
<keyword evidence="2 6" id="KW-0679">Respiratory chain</keyword>
<keyword evidence="6" id="KW-0249">Electron transport</keyword>
<keyword evidence="11" id="KW-1185">Reference proteome</keyword>
<evidence type="ECO:0000256" key="4">
    <source>
        <dbReference type="ARBA" id="ARBA00022989"/>
    </source>
</evidence>
<evidence type="ECO:0000256" key="7">
    <source>
        <dbReference type="SAM" id="MobiDB-lite"/>
    </source>
</evidence>
<keyword evidence="6" id="KW-0479">Metal-binding</keyword>
<feature type="region of interest" description="Disordered" evidence="7">
    <location>
        <begin position="1"/>
        <end position="23"/>
    </location>
</feature>
<dbReference type="EMBL" id="CP036290">
    <property type="protein sequence ID" value="QDU84065.1"/>
    <property type="molecule type" value="Genomic_DNA"/>
</dbReference>
<evidence type="ECO:0000256" key="3">
    <source>
        <dbReference type="ARBA" id="ARBA00022692"/>
    </source>
</evidence>
<reference evidence="10 11" key="1">
    <citation type="submission" date="2019-02" db="EMBL/GenBank/DDBJ databases">
        <title>Deep-cultivation of Planctomycetes and their phenomic and genomic characterization uncovers novel biology.</title>
        <authorList>
            <person name="Wiegand S."/>
            <person name="Jogler M."/>
            <person name="Boedeker C."/>
            <person name="Pinto D."/>
            <person name="Vollmers J."/>
            <person name="Rivas-Marin E."/>
            <person name="Kohn T."/>
            <person name="Peeters S.H."/>
            <person name="Heuer A."/>
            <person name="Rast P."/>
            <person name="Oberbeckmann S."/>
            <person name="Bunk B."/>
            <person name="Jeske O."/>
            <person name="Meyerdierks A."/>
            <person name="Storesund J.E."/>
            <person name="Kallscheuer N."/>
            <person name="Luecker S."/>
            <person name="Lage O.M."/>
            <person name="Pohl T."/>
            <person name="Merkel B.J."/>
            <person name="Hornburger P."/>
            <person name="Mueller R.-W."/>
            <person name="Bruemmer F."/>
            <person name="Labrenz M."/>
            <person name="Spormann A.M."/>
            <person name="Op den Camp H."/>
            <person name="Overmann J."/>
            <person name="Amann R."/>
            <person name="Jetten M.S.M."/>
            <person name="Mascher T."/>
            <person name="Medema M.H."/>
            <person name="Devos D.P."/>
            <person name="Kaster A.-K."/>
            <person name="Ovreas L."/>
            <person name="Rohde M."/>
            <person name="Galperin M.Y."/>
            <person name="Jogler C."/>
        </authorList>
    </citation>
    <scope>NUCLEOTIDE SEQUENCE [LARGE SCALE GENOMIC DNA]</scope>
    <source>
        <strain evidence="10 11">Pla163</strain>
    </source>
</reference>
<feature type="transmembrane region" description="Helical" evidence="8">
    <location>
        <begin position="174"/>
        <end position="194"/>
    </location>
</feature>
<dbReference type="GO" id="GO:0022904">
    <property type="term" value="P:respiratory electron transport chain"/>
    <property type="evidence" value="ECO:0007669"/>
    <property type="project" value="TreeGrafter"/>
</dbReference>
<dbReference type="PROSITE" id="PS00077">
    <property type="entry name" value="COX1_CUB"/>
    <property type="match status" value="1"/>
</dbReference>
<evidence type="ECO:0000256" key="1">
    <source>
        <dbReference type="ARBA" id="ARBA00004141"/>
    </source>
</evidence>
<feature type="transmembrane region" description="Helical" evidence="8">
    <location>
        <begin position="47"/>
        <end position="67"/>
    </location>
</feature>
<evidence type="ECO:0000313" key="11">
    <source>
        <dbReference type="Proteomes" id="UP000319342"/>
    </source>
</evidence>
<dbReference type="Pfam" id="PF00115">
    <property type="entry name" value="COX1"/>
    <property type="match status" value="1"/>
</dbReference>
<keyword evidence="3 6" id="KW-0812">Transmembrane</keyword>
<proteinExistence type="inferred from homology"/>